<name>A0A7I8D8S7_9FIRM</name>
<dbReference type="Gene3D" id="3.40.50.1390">
    <property type="entry name" value="Resolvase, N-terminal catalytic domain"/>
    <property type="match status" value="1"/>
</dbReference>
<keyword evidence="1" id="KW-0175">Coiled coil</keyword>
<dbReference type="Pfam" id="PF13408">
    <property type="entry name" value="Zn_ribbon_recom"/>
    <property type="match status" value="1"/>
</dbReference>
<evidence type="ECO:0000313" key="4">
    <source>
        <dbReference type="Proteomes" id="UP000593890"/>
    </source>
</evidence>
<evidence type="ECO:0000313" key="3">
    <source>
        <dbReference type="EMBL" id="BCI61034.1"/>
    </source>
</evidence>
<dbReference type="InterPro" id="IPR011109">
    <property type="entry name" value="DNA_bind_recombinase_dom"/>
</dbReference>
<feature type="domain" description="Recombinase" evidence="2">
    <location>
        <begin position="166"/>
        <end position="306"/>
    </location>
</feature>
<dbReference type="GO" id="GO:0000150">
    <property type="term" value="F:DNA strand exchange activity"/>
    <property type="evidence" value="ECO:0007669"/>
    <property type="project" value="InterPro"/>
</dbReference>
<dbReference type="InterPro" id="IPR036162">
    <property type="entry name" value="Resolvase-like_N_sf"/>
</dbReference>
<dbReference type="PANTHER" id="PTHR30461:SF23">
    <property type="entry name" value="DNA RECOMBINASE-RELATED"/>
    <property type="match status" value="1"/>
</dbReference>
<dbReference type="SMART" id="SM00857">
    <property type="entry name" value="Resolvase"/>
    <property type="match status" value="1"/>
</dbReference>
<dbReference type="PROSITE" id="PS51737">
    <property type="entry name" value="RECOMBINASE_DNA_BIND"/>
    <property type="match status" value="1"/>
</dbReference>
<sequence>MTANTYKPEQITALYARLSQEDALDGDSNSIVNQKAVLTKYASDNGFTNPVFFIDDGVSGVTFDRPNFNRMIAEIEAGNVATVIVKDMSRLGRDYLKVGYYTEIFFVERDVRYIAINDGVDSAKGDNDFTPFRNLFNDFYAKDTSKKVRAIKRAQGMAGEHLTKPPYGYKVDPNDRKKWIVDEEAAVVVKRIFDLCVAGKGPMQIAKILTADKVLTTKAHYAKQKGKVLPENPYSWNESTIVAVLERMDYCGHTVNFKSYSKSHKLKRRIPTTKEQQAIFRNTHEAIVEEAVFERVQELRANKRRPTKAERQGMFSGLVFCADCGSKLHFATCKSFDGSQDNYRCARYKSNTGDCTAHFIREEVLRKIVLNRIFAVTAMFYEDITAFMELIQKQRFDEAEKDMKRKRREVGQARKRIAELDRIFKRIYEDDINGTISHERFLKLSAEYEAEQKELTEKVKAEQQEVDTYEQNKNDFDSFAAVIRKYVGITELTPTIVNEFIKKIVVHTPEKIDGKRFQKVDIVFNFVGEIHLPTDPQTEQKETNKQEKTA</sequence>
<dbReference type="Pfam" id="PF07508">
    <property type="entry name" value="Recombinase"/>
    <property type="match status" value="1"/>
</dbReference>
<accession>A0A7I8D8S7</accession>
<dbReference type="RefSeq" id="WP_215533018.1">
    <property type="nucleotide sequence ID" value="NZ_AP023321.1"/>
</dbReference>
<feature type="coiled-coil region" evidence="1">
    <location>
        <begin position="396"/>
        <end position="472"/>
    </location>
</feature>
<evidence type="ECO:0000259" key="2">
    <source>
        <dbReference type="PROSITE" id="PS51737"/>
    </source>
</evidence>
<dbReference type="InterPro" id="IPR025378">
    <property type="entry name" value="DUF4368"/>
</dbReference>
<dbReference type="Gene3D" id="3.90.1750.20">
    <property type="entry name" value="Putative Large Serine Recombinase, Chain B, Domain 2"/>
    <property type="match status" value="1"/>
</dbReference>
<dbReference type="EMBL" id="AP023321">
    <property type="protein sequence ID" value="BCI61034.1"/>
    <property type="molecule type" value="Genomic_DNA"/>
</dbReference>
<dbReference type="Pfam" id="PF14287">
    <property type="entry name" value="DUF4368"/>
    <property type="match status" value="1"/>
</dbReference>
<dbReference type="InterPro" id="IPR038109">
    <property type="entry name" value="DNA_bind_recomb_sf"/>
</dbReference>
<dbReference type="Pfam" id="PF00239">
    <property type="entry name" value="Resolvase"/>
    <property type="match status" value="1"/>
</dbReference>
<proteinExistence type="predicted"/>
<dbReference type="CDD" id="cd03770">
    <property type="entry name" value="SR_TndX_transposase"/>
    <property type="match status" value="1"/>
</dbReference>
<dbReference type="InterPro" id="IPR050639">
    <property type="entry name" value="SSR_resolvase"/>
</dbReference>
<protein>
    <submittedName>
        <fullName evidence="3">Recombinase</fullName>
    </submittedName>
</protein>
<organism evidence="3 4">
    <name type="scientific">Solibaculum mannosilyticum</name>
    <dbReference type="NCBI Taxonomy" id="2780922"/>
    <lineage>
        <taxon>Bacteria</taxon>
        <taxon>Bacillati</taxon>
        <taxon>Bacillota</taxon>
        <taxon>Clostridia</taxon>
        <taxon>Eubacteriales</taxon>
        <taxon>Oscillospiraceae</taxon>
        <taxon>Solibaculum</taxon>
    </lineage>
</organism>
<dbReference type="Proteomes" id="UP000593890">
    <property type="component" value="Chromosome"/>
</dbReference>
<dbReference type="SUPFAM" id="SSF53041">
    <property type="entry name" value="Resolvase-like"/>
    <property type="match status" value="1"/>
</dbReference>
<dbReference type="AlphaFoldDB" id="A0A7I8D8S7"/>
<evidence type="ECO:0000256" key="1">
    <source>
        <dbReference type="SAM" id="Coils"/>
    </source>
</evidence>
<dbReference type="InterPro" id="IPR006119">
    <property type="entry name" value="Resolv_N"/>
</dbReference>
<dbReference type="GO" id="GO:0003677">
    <property type="term" value="F:DNA binding"/>
    <property type="evidence" value="ECO:0007669"/>
    <property type="project" value="InterPro"/>
</dbReference>
<dbReference type="KEGG" id="sman:C12CBH8_16730"/>
<dbReference type="InterPro" id="IPR025827">
    <property type="entry name" value="Zn_ribbon_recom_dom"/>
</dbReference>
<reference evidence="4" key="1">
    <citation type="submission" date="2020-07" db="EMBL/GenBank/DDBJ databases">
        <title>Complete genome sequencing of Clostridia bacterium strain 12CBH8.</title>
        <authorList>
            <person name="Sakamoto M."/>
            <person name="Murakami T."/>
            <person name="Mori H."/>
        </authorList>
    </citation>
    <scope>NUCLEOTIDE SEQUENCE [LARGE SCALE GENOMIC DNA]</scope>
    <source>
        <strain evidence="4">12CBH8</strain>
    </source>
</reference>
<keyword evidence="4" id="KW-1185">Reference proteome</keyword>
<gene>
    <name evidence="3" type="primary">tndX</name>
    <name evidence="3" type="ORF">C12CBH8_16730</name>
</gene>
<dbReference type="PANTHER" id="PTHR30461">
    <property type="entry name" value="DNA-INVERTASE FROM LAMBDOID PROPHAGE"/>
    <property type="match status" value="1"/>
</dbReference>